<evidence type="ECO:0008006" key="3">
    <source>
        <dbReference type="Google" id="ProtNLM"/>
    </source>
</evidence>
<protein>
    <recommendedName>
        <fullName evidence="3">ATP-binding protein</fullName>
    </recommendedName>
</protein>
<dbReference type="Proteomes" id="UP001341297">
    <property type="component" value="Unassembled WGS sequence"/>
</dbReference>
<name>A0ABU6HAC6_9BACI</name>
<proteinExistence type="predicted"/>
<reference evidence="1 2" key="1">
    <citation type="submission" date="2023-03" db="EMBL/GenBank/DDBJ databases">
        <title>Agriculturally important microbes genome sequencing.</title>
        <authorList>
            <person name="Dunlap C."/>
        </authorList>
    </citation>
    <scope>NUCLEOTIDE SEQUENCE [LARGE SCALE GENOMIC DNA]</scope>
    <source>
        <strain evidence="1 2">CBP-3203</strain>
    </source>
</reference>
<gene>
    <name evidence="1" type="ORF">P8828_22320</name>
</gene>
<dbReference type="EMBL" id="JARRTL010000032">
    <property type="protein sequence ID" value="MEC0487489.1"/>
    <property type="molecule type" value="Genomic_DNA"/>
</dbReference>
<dbReference type="RefSeq" id="WP_326076999.1">
    <property type="nucleotide sequence ID" value="NZ_JARRTL010000032.1"/>
</dbReference>
<accession>A0ABU6HAC6</accession>
<organism evidence="1 2">
    <name type="scientific">Bacillus glycinifermentans</name>
    <dbReference type="NCBI Taxonomy" id="1664069"/>
    <lineage>
        <taxon>Bacteria</taxon>
        <taxon>Bacillati</taxon>
        <taxon>Bacillota</taxon>
        <taxon>Bacilli</taxon>
        <taxon>Bacillales</taxon>
        <taxon>Bacillaceae</taxon>
        <taxon>Bacillus</taxon>
    </lineage>
</organism>
<keyword evidence="2" id="KW-1185">Reference proteome</keyword>
<comment type="caution">
    <text evidence="1">The sequence shown here is derived from an EMBL/GenBank/DDBJ whole genome shotgun (WGS) entry which is preliminary data.</text>
</comment>
<evidence type="ECO:0000313" key="2">
    <source>
        <dbReference type="Proteomes" id="UP001341297"/>
    </source>
</evidence>
<evidence type="ECO:0000313" key="1">
    <source>
        <dbReference type="EMBL" id="MEC0487489.1"/>
    </source>
</evidence>
<sequence>MFELNLAHASILELLEKAAEKNEFIFVRQGQRRLGKTTALMEFARENGYPVLVNKAIVKIFHRKYPDVNIIGYVDGSEVDGLYNVVFDEGVPRDAVKRLHKLGVLLTGFVREEPDSLSAIREAVNYVGHKYGGTVLLDGEAIPKGDLNNLEAEPLNKSPLLQIELDDIDSVPRIFYKGKEVKDKVRVDFSFLPNDDAGFHPTHIDFEYIDRESKFGTKAIVYNRYFHDQGEDHETS</sequence>